<organism evidence="2 3">
    <name type="scientific">Dyella choica</name>
    <dbReference type="NCBI Taxonomy" id="1927959"/>
    <lineage>
        <taxon>Bacteria</taxon>
        <taxon>Pseudomonadati</taxon>
        <taxon>Pseudomonadota</taxon>
        <taxon>Gammaproteobacteria</taxon>
        <taxon>Lysobacterales</taxon>
        <taxon>Rhodanobacteraceae</taxon>
        <taxon>Dyella</taxon>
    </lineage>
</organism>
<sequence>MHKKLCTWLAFGCALIGVSAAHAWQPDQDDSPVYPKWSHPFDRSINGWANLSMQWLYAQPYSQNPYFDPTGQFCTVGQQGPVWYVAPIFAMSPGNYTRSCTIPRDKAILFQIAWVADTWPCPNPNFGPAPGQSLYDFLYQDSGTYMMMTSLSVTLDGKPVRDVLKYHYISDSLNSVKGDPSLQSTFDSCITGSYQPVVINGYFLMFKPLSPGQHTIVRTATSNMGMTNTFTYYLTVP</sequence>
<dbReference type="EMBL" id="RYYV01000019">
    <property type="protein sequence ID" value="RUL71077.1"/>
    <property type="molecule type" value="Genomic_DNA"/>
</dbReference>
<dbReference type="RefSeq" id="WP_126686414.1">
    <property type="nucleotide sequence ID" value="NZ_RYYV01000019.1"/>
</dbReference>
<evidence type="ECO:0000313" key="3">
    <source>
        <dbReference type="Proteomes" id="UP000274358"/>
    </source>
</evidence>
<name>A0A3S0RI60_9GAMM</name>
<comment type="caution">
    <text evidence="2">The sequence shown here is derived from an EMBL/GenBank/DDBJ whole genome shotgun (WGS) entry which is preliminary data.</text>
</comment>
<feature type="chain" id="PRO_5018554771" evidence="1">
    <location>
        <begin position="24"/>
        <end position="237"/>
    </location>
</feature>
<keyword evidence="1" id="KW-0732">Signal</keyword>
<proteinExistence type="predicted"/>
<accession>A0A3S0RI60</accession>
<dbReference type="AlphaFoldDB" id="A0A3S0RI60"/>
<keyword evidence="3" id="KW-1185">Reference proteome</keyword>
<protein>
    <submittedName>
        <fullName evidence="2">Uncharacterized protein</fullName>
    </submittedName>
</protein>
<feature type="signal peptide" evidence="1">
    <location>
        <begin position="1"/>
        <end position="23"/>
    </location>
</feature>
<evidence type="ECO:0000313" key="2">
    <source>
        <dbReference type="EMBL" id="RUL71077.1"/>
    </source>
</evidence>
<dbReference type="Proteomes" id="UP000274358">
    <property type="component" value="Unassembled WGS sequence"/>
</dbReference>
<evidence type="ECO:0000256" key="1">
    <source>
        <dbReference type="SAM" id="SignalP"/>
    </source>
</evidence>
<reference evidence="2 3" key="1">
    <citation type="submission" date="2018-12" db="EMBL/GenBank/DDBJ databases">
        <title>Dyella dinghuensis sp. nov. DHOA06 and Dyella choica sp. nov. 4M-K27, isolated from forest soil.</title>
        <authorList>
            <person name="Qiu L.-H."/>
            <person name="Gao Z.-H."/>
        </authorList>
    </citation>
    <scope>NUCLEOTIDE SEQUENCE [LARGE SCALE GENOMIC DNA]</scope>
    <source>
        <strain evidence="2 3">4M-K27</strain>
    </source>
</reference>
<dbReference type="OrthoDB" id="5511088at2"/>
<gene>
    <name evidence="2" type="ORF">EKH80_19220</name>
</gene>